<dbReference type="Proteomes" id="UP001597083">
    <property type="component" value="Unassembled WGS sequence"/>
</dbReference>
<reference evidence="2" key="1">
    <citation type="journal article" date="2019" name="Int. J. Syst. Evol. Microbiol.">
        <title>The Global Catalogue of Microorganisms (GCM) 10K type strain sequencing project: providing services to taxonomists for standard genome sequencing and annotation.</title>
        <authorList>
            <consortium name="The Broad Institute Genomics Platform"/>
            <consortium name="The Broad Institute Genome Sequencing Center for Infectious Disease"/>
            <person name="Wu L."/>
            <person name="Ma J."/>
        </authorList>
    </citation>
    <scope>NUCLEOTIDE SEQUENCE [LARGE SCALE GENOMIC DNA]</scope>
    <source>
        <strain evidence="2">JCM 31696</strain>
    </source>
</reference>
<dbReference type="InterPro" id="IPR008949">
    <property type="entry name" value="Isoprenoid_synthase_dom_sf"/>
</dbReference>
<dbReference type="EMBL" id="JBHTIR010002961">
    <property type="protein sequence ID" value="MFD0854468.1"/>
    <property type="molecule type" value="Genomic_DNA"/>
</dbReference>
<keyword evidence="2" id="KW-1185">Reference proteome</keyword>
<sequence>VRSDLPLVVALADLRRRIDGGLGSRSQAARWSRALYGYLFYQVWEVGHRAAGSVPDLDSYLVARIFTSSLPVGIAWLEIANGYRIPDGELHSPSVRALGEMCCAVIGYDNDIISHWKETRRGGDGINLIDVLSRELQAPPAKALTEAVALRDRVLHRYLRLREQTLPGVSEPTRRYIGDLDAWIRGHIDWAMNSRRYRNPEVPVSGVADSPSRVDMAPVRGVAHWWDVTA</sequence>
<dbReference type="Gene3D" id="1.10.600.10">
    <property type="entry name" value="Farnesyl Diphosphate Synthase"/>
    <property type="match status" value="1"/>
</dbReference>
<gene>
    <name evidence="1" type="ORF">ACFQ07_19690</name>
</gene>
<organism evidence="1 2">
    <name type="scientific">Actinomadura adrarensis</name>
    <dbReference type="NCBI Taxonomy" id="1819600"/>
    <lineage>
        <taxon>Bacteria</taxon>
        <taxon>Bacillati</taxon>
        <taxon>Actinomycetota</taxon>
        <taxon>Actinomycetes</taxon>
        <taxon>Streptosporangiales</taxon>
        <taxon>Thermomonosporaceae</taxon>
        <taxon>Actinomadura</taxon>
    </lineage>
</organism>
<accession>A0ABW3CJA3</accession>
<evidence type="ECO:0008006" key="3">
    <source>
        <dbReference type="Google" id="ProtNLM"/>
    </source>
</evidence>
<feature type="non-terminal residue" evidence="1">
    <location>
        <position position="1"/>
    </location>
</feature>
<dbReference type="SUPFAM" id="SSF48576">
    <property type="entry name" value="Terpenoid synthases"/>
    <property type="match status" value="1"/>
</dbReference>
<protein>
    <recommendedName>
        <fullName evidence="3">Terpene synthase</fullName>
    </recommendedName>
</protein>
<evidence type="ECO:0000313" key="1">
    <source>
        <dbReference type="EMBL" id="MFD0854468.1"/>
    </source>
</evidence>
<comment type="caution">
    <text evidence="1">The sequence shown here is derived from an EMBL/GenBank/DDBJ whole genome shotgun (WGS) entry which is preliminary data.</text>
</comment>
<name>A0ABW3CJA3_9ACTN</name>
<evidence type="ECO:0000313" key="2">
    <source>
        <dbReference type="Proteomes" id="UP001597083"/>
    </source>
</evidence>
<dbReference type="Pfam" id="PF19086">
    <property type="entry name" value="Terpene_syn_C_2"/>
    <property type="match status" value="1"/>
</dbReference>
<proteinExistence type="predicted"/>